<dbReference type="InterPro" id="IPR005821">
    <property type="entry name" value="Ion_trans_dom"/>
</dbReference>
<protein>
    <submittedName>
        <fullName evidence="16">BTB domain-containing protein</fullName>
    </submittedName>
</protein>
<keyword evidence="4 12" id="KW-0812">Transmembrane</keyword>
<name>A0A0R3S8D0_HYMDI</name>
<dbReference type="PRINTS" id="PR01496">
    <property type="entry name" value="SHAKERCHANEL"/>
</dbReference>
<evidence type="ECO:0000256" key="5">
    <source>
        <dbReference type="ARBA" id="ARBA00022826"/>
    </source>
</evidence>
<dbReference type="Gene3D" id="1.10.287.70">
    <property type="match status" value="1"/>
</dbReference>
<gene>
    <name evidence="14" type="ORF">HDID_LOCUS393</name>
</gene>
<dbReference type="GO" id="GO:0051260">
    <property type="term" value="P:protein homooligomerization"/>
    <property type="evidence" value="ECO:0007669"/>
    <property type="project" value="InterPro"/>
</dbReference>
<evidence type="ECO:0000256" key="8">
    <source>
        <dbReference type="ARBA" id="ARBA00022989"/>
    </source>
</evidence>
<comment type="subcellular location">
    <subcellularLocation>
        <location evidence="1">Membrane</location>
        <topology evidence="1">Multi-pass membrane protein</topology>
    </subcellularLocation>
</comment>
<evidence type="ECO:0000256" key="4">
    <source>
        <dbReference type="ARBA" id="ARBA00022692"/>
    </source>
</evidence>
<evidence type="ECO:0000256" key="11">
    <source>
        <dbReference type="ARBA" id="ARBA00023303"/>
    </source>
</evidence>
<dbReference type="InterPro" id="IPR027359">
    <property type="entry name" value="Volt_channel_dom_sf"/>
</dbReference>
<dbReference type="AlphaFoldDB" id="A0A0R3S8D0"/>
<dbReference type="InterPro" id="IPR003972">
    <property type="entry name" value="K_chnl_volt-dep_Kv1"/>
</dbReference>
<sequence>MTICHIIYLCLSFLSSKIKRANSVSKHLRKPETLNSVNKNESAERILFNVSGLMFETYVSTLQRFPNTLLGDPKLRAHYYDEKHGYHFFDRHRESFESILYYYQSNGFIQRPLGVSLAVFLEEVRFFKLGNAAFRAVLKDEGLTALDDIQLPENEIRRKIWLFLEYPLSSCYAKWFSLFSIAVILLSVAIFCLETLPTFVTYEVDMSGSVPVFTANKFYFKDEFFYLELACMIWFTLEMFVRFYSCPNRLTFFKSALNIFDIISVVPFYIQLIMMLCESPFTPSTMYMRFFRFLRLLRVVRILKLSRHSKGLQVLARTMMTSGRELTLLLFFLFVCVILFATVVYYMELDSQPNTFTSIPDSFWWAVVTMTTVGYGDMYPQSALGKAVGCLCAIAGVLTVALPVPVIVSNFNYFYTKERENEELIQYSIMNHQNQLQNNSSLGDNIKPFERISKFDDKLTSMAERDTLYGKSFGNWNSRNHSHPYLDEAHFVQRKHNG</sequence>
<evidence type="ECO:0000256" key="1">
    <source>
        <dbReference type="ARBA" id="ARBA00004141"/>
    </source>
</evidence>
<feature type="domain" description="BTB" evidence="13">
    <location>
        <begin position="44"/>
        <end position="144"/>
    </location>
</feature>
<dbReference type="InterPro" id="IPR011333">
    <property type="entry name" value="SKP1/BTB/POZ_sf"/>
</dbReference>
<keyword evidence="11" id="KW-0407">Ion channel</keyword>
<feature type="transmembrane region" description="Helical" evidence="12">
    <location>
        <begin position="326"/>
        <end position="347"/>
    </location>
</feature>
<feature type="transmembrane region" description="Helical" evidence="12">
    <location>
        <begin position="224"/>
        <end position="244"/>
    </location>
</feature>
<dbReference type="SUPFAM" id="SSF81324">
    <property type="entry name" value="Voltage-gated potassium channels"/>
    <property type="match status" value="1"/>
</dbReference>
<dbReference type="EMBL" id="UYSG01000052">
    <property type="protein sequence ID" value="VDL15908.1"/>
    <property type="molecule type" value="Genomic_DNA"/>
</dbReference>
<reference evidence="14 15" key="2">
    <citation type="submission" date="2018-11" db="EMBL/GenBank/DDBJ databases">
        <authorList>
            <consortium name="Pathogen Informatics"/>
        </authorList>
    </citation>
    <scope>NUCLEOTIDE SEQUENCE [LARGE SCALE GENOMIC DNA]</scope>
</reference>
<evidence type="ECO:0000256" key="2">
    <source>
        <dbReference type="ARBA" id="ARBA00022448"/>
    </source>
</evidence>
<dbReference type="PRINTS" id="PR00169">
    <property type="entry name" value="KCHANNEL"/>
</dbReference>
<dbReference type="STRING" id="6216.A0A0R3S8D0"/>
<evidence type="ECO:0000256" key="12">
    <source>
        <dbReference type="SAM" id="Phobius"/>
    </source>
</evidence>
<evidence type="ECO:0000256" key="10">
    <source>
        <dbReference type="ARBA" id="ARBA00023136"/>
    </source>
</evidence>
<dbReference type="PANTHER" id="PTHR11537">
    <property type="entry name" value="VOLTAGE-GATED POTASSIUM CHANNEL"/>
    <property type="match status" value="1"/>
</dbReference>
<evidence type="ECO:0000256" key="9">
    <source>
        <dbReference type="ARBA" id="ARBA00023065"/>
    </source>
</evidence>
<dbReference type="SUPFAM" id="SSF54695">
    <property type="entry name" value="POZ domain"/>
    <property type="match status" value="1"/>
</dbReference>
<keyword evidence="6" id="KW-0851">Voltage-gated channel</keyword>
<dbReference type="GO" id="GO:0001508">
    <property type="term" value="P:action potential"/>
    <property type="evidence" value="ECO:0007669"/>
    <property type="project" value="TreeGrafter"/>
</dbReference>
<dbReference type="OrthoDB" id="415460at2759"/>
<feature type="transmembrane region" description="Helical" evidence="12">
    <location>
        <begin position="387"/>
        <end position="408"/>
    </location>
</feature>
<evidence type="ECO:0000259" key="13">
    <source>
        <dbReference type="SMART" id="SM00225"/>
    </source>
</evidence>
<organism evidence="16">
    <name type="scientific">Hymenolepis diminuta</name>
    <name type="common">Rat tapeworm</name>
    <dbReference type="NCBI Taxonomy" id="6216"/>
    <lineage>
        <taxon>Eukaryota</taxon>
        <taxon>Metazoa</taxon>
        <taxon>Spiralia</taxon>
        <taxon>Lophotrochozoa</taxon>
        <taxon>Platyhelminthes</taxon>
        <taxon>Cestoda</taxon>
        <taxon>Eucestoda</taxon>
        <taxon>Cyclophyllidea</taxon>
        <taxon>Hymenolepididae</taxon>
        <taxon>Hymenolepis</taxon>
    </lineage>
</organism>
<dbReference type="SMART" id="SM00225">
    <property type="entry name" value="BTB"/>
    <property type="match status" value="1"/>
</dbReference>
<dbReference type="Gene3D" id="1.20.120.350">
    <property type="entry name" value="Voltage-gated potassium channels. Chain C"/>
    <property type="match status" value="1"/>
</dbReference>
<dbReference type="GO" id="GO:0005251">
    <property type="term" value="F:delayed rectifier potassium channel activity"/>
    <property type="evidence" value="ECO:0007669"/>
    <property type="project" value="TreeGrafter"/>
</dbReference>
<dbReference type="InterPro" id="IPR003131">
    <property type="entry name" value="T1-type_BTB"/>
</dbReference>
<dbReference type="GO" id="GO:0008076">
    <property type="term" value="C:voltage-gated potassium channel complex"/>
    <property type="evidence" value="ECO:0007669"/>
    <property type="project" value="InterPro"/>
</dbReference>
<feature type="transmembrane region" description="Helical" evidence="12">
    <location>
        <begin position="175"/>
        <end position="196"/>
    </location>
</feature>
<dbReference type="FunFam" id="1.20.120.350:FF:000074">
    <property type="entry name" value="SHaW family of potassium channels"/>
    <property type="match status" value="1"/>
</dbReference>
<evidence type="ECO:0000256" key="7">
    <source>
        <dbReference type="ARBA" id="ARBA00022958"/>
    </source>
</evidence>
<proteinExistence type="predicted"/>
<keyword evidence="3" id="KW-0633">Potassium transport</keyword>
<dbReference type="FunFam" id="1.10.287.70:FF:000002">
    <property type="entry name" value="Potassium voltage-gated channel subfamily a member"/>
    <property type="match status" value="1"/>
</dbReference>
<dbReference type="WBParaSite" id="HDID_0000039201-mRNA-1">
    <property type="protein sequence ID" value="HDID_0000039201-mRNA-1"/>
    <property type="gene ID" value="HDID_0000039201"/>
</dbReference>
<evidence type="ECO:0000313" key="16">
    <source>
        <dbReference type="WBParaSite" id="HDID_0000039201-mRNA-1"/>
    </source>
</evidence>
<evidence type="ECO:0000256" key="6">
    <source>
        <dbReference type="ARBA" id="ARBA00022882"/>
    </source>
</evidence>
<dbReference type="InterPro" id="IPR000210">
    <property type="entry name" value="BTB/POZ_dom"/>
</dbReference>
<evidence type="ECO:0000313" key="15">
    <source>
        <dbReference type="Proteomes" id="UP000274504"/>
    </source>
</evidence>
<keyword evidence="2" id="KW-0813">Transport</keyword>
<keyword evidence="10 12" id="KW-0472">Membrane</keyword>
<dbReference type="InterPro" id="IPR003968">
    <property type="entry name" value="K_chnl_volt-dep_Kv"/>
</dbReference>
<dbReference type="Pfam" id="PF00520">
    <property type="entry name" value="Ion_trans"/>
    <property type="match status" value="1"/>
</dbReference>
<dbReference type="Gene3D" id="3.30.710.10">
    <property type="entry name" value="Potassium Channel Kv1.1, Chain A"/>
    <property type="match status" value="1"/>
</dbReference>
<accession>A0A0R3S8D0</accession>
<evidence type="ECO:0000256" key="3">
    <source>
        <dbReference type="ARBA" id="ARBA00022538"/>
    </source>
</evidence>
<dbReference type="InterPro" id="IPR028325">
    <property type="entry name" value="VG_K_chnl"/>
</dbReference>
<evidence type="ECO:0000313" key="14">
    <source>
        <dbReference type="EMBL" id="VDL15908.1"/>
    </source>
</evidence>
<keyword evidence="8 12" id="KW-1133">Transmembrane helix</keyword>
<dbReference type="PRINTS" id="PR01491">
    <property type="entry name" value="KVCHANNEL"/>
</dbReference>
<dbReference type="Pfam" id="PF02214">
    <property type="entry name" value="BTB_2"/>
    <property type="match status" value="1"/>
</dbReference>
<reference evidence="16" key="1">
    <citation type="submission" date="2017-02" db="UniProtKB">
        <authorList>
            <consortium name="WormBaseParasite"/>
        </authorList>
    </citation>
    <scope>IDENTIFICATION</scope>
</reference>
<keyword evidence="7" id="KW-0630">Potassium</keyword>
<dbReference type="PANTHER" id="PTHR11537:SF113">
    <property type="entry name" value="POTASSIUM VOLTAGE-GATED CHANNEL PROTEIN SHAKER"/>
    <property type="match status" value="1"/>
</dbReference>
<keyword evidence="9" id="KW-0406">Ion transport</keyword>
<dbReference type="Proteomes" id="UP000274504">
    <property type="component" value="Unassembled WGS sequence"/>
</dbReference>
<keyword evidence="5" id="KW-0631">Potassium channel</keyword>